<gene>
    <name evidence="6" type="ORF">D515_02079</name>
</gene>
<dbReference type="eggNOG" id="COG0583">
    <property type="taxonomic scope" value="Bacteria"/>
</dbReference>
<evidence type="ECO:0000256" key="1">
    <source>
        <dbReference type="ARBA" id="ARBA00009437"/>
    </source>
</evidence>
<dbReference type="InterPro" id="IPR036388">
    <property type="entry name" value="WH-like_DNA-bd_sf"/>
</dbReference>
<protein>
    <submittedName>
        <fullName evidence="6">Transcriptional regulator, LysR family</fullName>
    </submittedName>
</protein>
<dbReference type="Gene3D" id="1.10.10.10">
    <property type="entry name" value="Winged helix-like DNA-binding domain superfamily/Winged helix DNA-binding domain"/>
    <property type="match status" value="1"/>
</dbReference>
<dbReference type="SUPFAM" id="SSF53850">
    <property type="entry name" value="Periplasmic binding protein-like II"/>
    <property type="match status" value="1"/>
</dbReference>
<dbReference type="Gene3D" id="3.40.190.10">
    <property type="entry name" value="Periplasmic binding protein-like II"/>
    <property type="match status" value="2"/>
</dbReference>
<dbReference type="Pfam" id="PF00126">
    <property type="entry name" value="HTH_1"/>
    <property type="match status" value="1"/>
</dbReference>
<evidence type="ECO:0000256" key="2">
    <source>
        <dbReference type="ARBA" id="ARBA00023015"/>
    </source>
</evidence>
<dbReference type="PROSITE" id="PS50931">
    <property type="entry name" value="HTH_LYSR"/>
    <property type="match status" value="1"/>
</dbReference>
<proteinExistence type="inferred from homology"/>
<evidence type="ECO:0000313" key="6">
    <source>
        <dbReference type="EMBL" id="EOD79162.1"/>
    </source>
</evidence>
<evidence type="ECO:0000256" key="3">
    <source>
        <dbReference type="ARBA" id="ARBA00023125"/>
    </source>
</evidence>
<dbReference type="PANTHER" id="PTHR30118:SF6">
    <property type="entry name" value="HTH-TYPE TRANSCRIPTIONAL REGULATOR LEUO"/>
    <property type="match status" value="1"/>
</dbReference>
<keyword evidence="7" id="KW-1185">Reference proteome</keyword>
<sequence length="299" mass="33442">MDKPAVNLLSVFIAVYEHRSITLAAEALEMTQPGVSNALKRLKEQLGGIELFVRDGRGITPTHSAIQLANDISPALIQINNALSNLNQFSPDTSRQFKVLTTETTLQLLQPLVEASNSMGRCSIQFVLSPNTETEVLDQLRLQQADLAIDVAMFGNPSYSAELLLEEDAVLICSKNHPRIKDAVTQAQFYQEKHITIRARRSDITLADFLTHDLLGPRKVSAECDSLLSMMALISRSDCIGFTSSIIAKQYAEMFNLRTLTPPFSVRKIQHKMIWHNRNQNSPANQWLRNKLSQLVNEA</sequence>
<comment type="caution">
    <text evidence="6">The sequence shown here is derived from an EMBL/GenBank/DDBJ whole genome shotgun (WGS) entry which is preliminary data.</text>
</comment>
<dbReference type="InterPro" id="IPR036390">
    <property type="entry name" value="WH_DNA-bd_sf"/>
</dbReference>
<feature type="domain" description="HTH lysR-type" evidence="5">
    <location>
        <begin position="1"/>
        <end position="62"/>
    </location>
</feature>
<dbReference type="SUPFAM" id="SSF46785">
    <property type="entry name" value="Winged helix' DNA-binding domain"/>
    <property type="match status" value="1"/>
</dbReference>
<dbReference type="CDD" id="cd08466">
    <property type="entry name" value="PBP2_LeuO"/>
    <property type="match status" value="1"/>
</dbReference>
<dbReference type="PANTHER" id="PTHR30118">
    <property type="entry name" value="HTH-TYPE TRANSCRIPTIONAL REGULATOR LEUO-RELATED"/>
    <property type="match status" value="1"/>
</dbReference>
<dbReference type="InterPro" id="IPR005119">
    <property type="entry name" value="LysR_subst-bd"/>
</dbReference>
<dbReference type="GO" id="GO:0003677">
    <property type="term" value="F:DNA binding"/>
    <property type="evidence" value="ECO:0007669"/>
    <property type="project" value="UniProtKB-KW"/>
</dbReference>
<dbReference type="InterPro" id="IPR050389">
    <property type="entry name" value="LysR-type_TF"/>
</dbReference>
<organism evidence="6 7">
    <name type="scientific">Grimontia indica</name>
    <dbReference type="NCBI Taxonomy" id="1056512"/>
    <lineage>
        <taxon>Bacteria</taxon>
        <taxon>Pseudomonadati</taxon>
        <taxon>Pseudomonadota</taxon>
        <taxon>Gammaproteobacteria</taxon>
        <taxon>Vibrionales</taxon>
        <taxon>Vibrionaceae</taxon>
        <taxon>Grimontia</taxon>
    </lineage>
</organism>
<evidence type="ECO:0000313" key="7">
    <source>
        <dbReference type="Proteomes" id="UP000011223"/>
    </source>
</evidence>
<comment type="similarity">
    <text evidence="1">Belongs to the LysR transcriptional regulatory family.</text>
</comment>
<evidence type="ECO:0000259" key="5">
    <source>
        <dbReference type="PROSITE" id="PS50931"/>
    </source>
</evidence>
<keyword evidence="3" id="KW-0238">DNA-binding</keyword>
<dbReference type="Pfam" id="PF03466">
    <property type="entry name" value="LysR_substrate"/>
    <property type="match status" value="1"/>
</dbReference>
<dbReference type="GO" id="GO:0003700">
    <property type="term" value="F:DNA-binding transcription factor activity"/>
    <property type="evidence" value="ECO:0007669"/>
    <property type="project" value="InterPro"/>
</dbReference>
<dbReference type="RefSeq" id="WP_002539476.1">
    <property type="nucleotide sequence ID" value="NZ_ANFM02000024.1"/>
</dbReference>
<dbReference type="EMBL" id="ANFM02000024">
    <property type="protein sequence ID" value="EOD79162.1"/>
    <property type="molecule type" value="Genomic_DNA"/>
</dbReference>
<evidence type="ECO:0000256" key="4">
    <source>
        <dbReference type="ARBA" id="ARBA00023163"/>
    </source>
</evidence>
<dbReference type="Proteomes" id="UP000011223">
    <property type="component" value="Unassembled WGS sequence"/>
</dbReference>
<reference evidence="6 7" key="1">
    <citation type="journal article" date="2014" name="PLoS ONE">
        <title>Grimontia indica AK16(T), sp. nov., Isolated from a Seawater Sample Reports the Presence of Pathogenic Genes Similar to Vibrio Genus.</title>
        <authorList>
            <person name="Singh A."/>
            <person name="Vaidya B."/>
            <person name="Khatri I."/>
            <person name="Srinivas T.N."/>
            <person name="Subramanian S."/>
            <person name="Korpole S."/>
            <person name="Pinnaka A.K."/>
        </authorList>
    </citation>
    <scope>NUCLEOTIDE SEQUENCE [LARGE SCALE GENOMIC DNA]</scope>
    <source>
        <strain evidence="6 7">AK16</strain>
    </source>
</reference>
<dbReference type="InterPro" id="IPR000847">
    <property type="entry name" value="LysR_HTH_N"/>
</dbReference>
<keyword evidence="2" id="KW-0805">Transcription regulation</keyword>
<keyword evidence="4" id="KW-0804">Transcription</keyword>
<name>R1INW5_9GAMM</name>
<accession>R1INW5</accession>
<dbReference type="AlphaFoldDB" id="R1INW5"/>